<feature type="transmembrane region" description="Helical" evidence="2">
    <location>
        <begin position="104"/>
        <end position="126"/>
    </location>
</feature>
<protein>
    <submittedName>
        <fullName evidence="3">Uncharacterized protein</fullName>
    </submittedName>
</protein>
<sequence length="167" mass="17476">MAGPTRDGGTDSDEPLDDATVAERWAELTADLGELHVPTDEELRELSDEGAGPPEPQTAHLAPSPGPRDYEPAPETEGDEEDPSSGIDGFVPPDPDPFSHADPALALGWVATVGSLVVGLLLFVLYRPLPDWLVTTLAVTLLGGIALLLWRMPAGPDDRGPGDGAVV</sequence>
<dbReference type="RefSeq" id="WP_098482253.1">
    <property type="nucleotide sequence ID" value="NZ_PDJI01000004.1"/>
</dbReference>
<reference evidence="3 4" key="1">
    <citation type="submission" date="2017-10" db="EMBL/GenBank/DDBJ databases">
        <title>Sequencing the genomes of 1000 actinobacteria strains.</title>
        <authorList>
            <person name="Klenk H.-P."/>
        </authorList>
    </citation>
    <scope>NUCLEOTIDE SEQUENCE [LARGE SCALE GENOMIC DNA]</scope>
    <source>
        <strain evidence="3 4">DSM 21838</strain>
    </source>
</reference>
<keyword evidence="2" id="KW-0812">Transmembrane</keyword>
<gene>
    <name evidence="3" type="ORF">ATJ97_0340</name>
</gene>
<accession>A0A2A9EGX9</accession>
<proteinExistence type="predicted"/>
<dbReference type="OrthoDB" id="5147993at2"/>
<evidence type="ECO:0000256" key="2">
    <source>
        <dbReference type="SAM" id="Phobius"/>
    </source>
</evidence>
<name>A0A2A9EGX9_9MICO</name>
<evidence type="ECO:0000313" key="4">
    <source>
        <dbReference type="Proteomes" id="UP000222106"/>
    </source>
</evidence>
<feature type="compositionally biased region" description="Basic and acidic residues" evidence="1">
    <location>
        <begin position="33"/>
        <end position="47"/>
    </location>
</feature>
<keyword evidence="2" id="KW-1133">Transmembrane helix</keyword>
<organism evidence="3 4">
    <name type="scientific">Georgenia soli</name>
    <dbReference type="NCBI Taxonomy" id="638953"/>
    <lineage>
        <taxon>Bacteria</taxon>
        <taxon>Bacillati</taxon>
        <taxon>Actinomycetota</taxon>
        <taxon>Actinomycetes</taxon>
        <taxon>Micrococcales</taxon>
        <taxon>Bogoriellaceae</taxon>
        <taxon>Georgenia</taxon>
    </lineage>
</organism>
<feature type="compositionally biased region" description="Acidic residues" evidence="1">
    <location>
        <begin position="72"/>
        <end position="83"/>
    </location>
</feature>
<dbReference type="AlphaFoldDB" id="A0A2A9EGX9"/>
<dbReference type="Proteomes" id="UP000222106">
    <property type="component" value="Unassembled WGS sequence"/>
</dbReference>
<keyword evidence="2" id="KW-0472">Membrane</keyword>
<evidence type="ECO:0000313" key="3">
    <source>
        <dbReference type="EMBL" id="PFG37876.1"/>
    </source>
</evidence>
<keyword evidence="4" id="KW-1185">Reference proteome</keyword>
<evidence type="ECO:0000256" key="1">
    <source>
        <dbReference type="SAM" id="MobiDB-lite"/>
    </source>
</evidence>
<feature type="transmembrane region" description="Helical" evidence="2">
    <location>
        <begin position="132"/>
        <end position="150"/>
    </location>
</feature>
<dbReference type="EMBL" id="PDJI01000004">
    <property type="protein sequence ID" value="PFG37876.1"/>
    <property type="molecule type" value="Genomic_DNA"/>
</dbReference>
<feature type="region of interest" description="Disordered" evidence="1">
    <location>
        <begin position="1"/>
        <end position="97"/>
    </location>
</feature>
<comment type="caution">
    <text evidence="3">The sequence shown here is derived from an EMBL/GenBank/DDBJ whole genome shotgun (WGS) entry which is preliminary data.</text>
</comment>